<dbReference type="AlphaFoldDB" id="A0AA86NRV5"/>
<sequence>MIILLYSFQDAQSFSECFSALSFIRGNSVTYELQLHLLPFEDLEKITSQNLCQIYLPGKDVITKIHYNDISFPKVGEPPVKFVYEYNQEIIVSFQLTQADYSYIVNKQNAMYELWYDVNLIKVNNSVGNIQHTKFNGTGCFSDISMVYTVYGDIDINVVPNDCVVDFSASQVSFAYTTTTSNINIPIYSCTSGCQEGEFNDSSLNFQEITIYRVKKTIALTSKFDDFYKAYIDNRMIVISLNIQFDTNGVETTIKQTIDNKIAVDTWNCVAADPPTDTYWGMHLYTLLNPSGLFVQVRDTLANKLKCDTSSAVSVHLDHYMFDKQEIDREQQTLTMEQFEQNVGIQFNATPAYNRFRDTIFVNDSSFSLIILSFLDADDKILYEISQYGKVYMGCMAKQELKVYSDKVCAIMTFESRADCRQQYADSTARNHISLFYTQNKQFYFIGFFNFVREINYSFPNYELCFSCDDQTYDITYTDIYVGQSCIDNIVLLKDKLRRKQGADAGFFYCNNFDIFSSTQIATMYNGTWTPLIVSAVLILISVAISVVLIQISQR</sequence>
<keyword evidence="5" id="KW-1185">Reference proteome</keyword>
<evidence type="ECO:0000313" key="3">
    <source>
        <dbReference type="EMBL" id="CAL5970078.1"/>
    </source>
</evidence>
<organism evidence="2">
    <name type="scientific">Hexamita inflata</name>
    <dbReference type="NCBI Taxonomy" id="28002"/>
    <lineage>
        <taxon>Eukaryota</taxon>
        <taxon>Metamonada</taxon>
        <taxon>Diplomonadida</taxon>
        <taxon>Hexamitidae</taxon>
        <taxon>Hexamitinae</taxon>
        <taxon>Hexamita</taxon>
    </lineage>
</organism>
<dbReference type="EMBL" id="CATOUU010000322">
    <property type="protein sequence ID" value="CAI9924803.1"/>
    <property type="molecule type" value="Genomic_DNA"/>
</dbReference>
<reference evidence="2" key="1">
    <citation type="submission" date="2023-06" db="EMBL/GenBank/DDBJ databases">
        <authorList>
            <person name="Kurt Z."/>
        </authorList>
    </citation>
    <scope>NUCLEOTIDE SEQUENCE</scope>
</reference>
<evidence type="ECO:0000313" key="2">
    <source>
        <dbReference type="EMBL" id="CAI9924803.1"/>
    </source>
</evidence>
<keyword evidence="1" id="KW-0812">Transmembrane</keyword>
<evidence type="ECO:0000256" key="1">
    <source>
        <dbReference type="SAM" id="Phobius"/>
    </source>
</evidence>
<feature type="transmembrane region" description="Helical" evidence="1">
    <location>
        <begin position="529"/>
        <end position="550"/>
    </location>
</feature>
<comment type="caution">
    <text evidence="2">The sequence shown here is derived from an EMBL/GenBank/DDBJ whole genome shotgun (WGS) entry which is preliminary data.</text>
</comment>
<evidence type="ECO:0000313" key="4">
    <source>
        <dbReference type="EMBL" id="CAL6108865.1"/>
    </source>
</evidence>
<evidence type="ECO:0008006" key="6">
    <source>
        <dbReference type="Google" id="ProtNLM"/>
    </source>
</evidence>
<dbReference type="EMBL" id="CAXDID020000001">
    <property type="protein sequence ID" value="CAL5970078.1"/>
    <property type="molecule type" value="Genomic_DNA"/>
</dbReference>
<evidence type="ECO:0000313" key="5">
    <source>
        <dbReference type="Proteomes" id="UP001642409"/>
    </source>
</evidence>
<keyword evidence="1" id="KW-0472">Membrane</keyword>
<protein>
    <recommendedName>
        <fullName evidence="6">Transmembrane protein</fullName>
    </recommendedName>
</protein>
<proteinExistence type="predicted"/>
<dbReference type="Proteomes" id="UP001642409">
    <property type="component" value="Unassembled WGS sequence"/>
</dbReference>
<dbReference type="EMBL" id="CAXDID020000658">
    <property type="protein sequence ID" value="CAL6108865.1"/>
    <property type="molecule type" value="Genomic_DNA"/>
</dbReference>
<gene>
    <name evidence="2" type="ORF">HINF_LOCUS12448</name>
    <name evidence="3" type="ORF">HINF_LOCUS18</name>
    <name evidence="4" type="ORF">HINF_LOCUS75171</name>
</gene>
<accession>A0AA86NRV5</accession>
<reference evidence="3 5" key="2">
    <citation type="submission" date="2024-07" db="EMBL/GenBank/DDBJ databases">
        <authorList>
            <person name="Akdeniz Z."/>
        </authorList>
    </citation>
    <scope>NUCLEOTIDE SEQUENCE [LARGE SCALE GENOMIC DNA]</scope>
</reference>
<name>A0AA86NRV5_9EUKA</name>
<keyword evidence="1" id="KW-1133">Transmembrane helix</keyword>